<keyword evidence="3" id="KW-1185">Reference proteome</keyword>
<evidence type="ECO:0000313" key="3">
    <source>
        <dbReference type="Proteomes" id="UP001652623"/>
    </source>
</evidence>
<reference evidence="4" key="1">
    <citation type="submission" date="2025-08" db="UniProtKB">
        <authorList>
            <consortium name="RefSeq"/>
        </authorList>
    </citation>
    <scope>IDENTIFICATION</scope>
    <source>
        <tissue evidence="4">Seedling</tissue>
    </source>
</reference>
<evidence type="ECO:0000259" key="2">
    <source>
        <dbReference type="Pfam" id="PF13966"/>
    </source>
</evidence>
<name>A0ABM3ISX6_ZIZJJ</name>
<dbReference type="PANTHER" id="PTHR47723:SF19">
    <property type="entry name" value="POLYNUCLEOTIDYL TRANSFERASE, RIBONUCLEASE H-LIKE SUPERFAMILY PROTEIN"/>
    <property type="match status" value="1"/>
</dbReference>
<dbReference type="InterPro" id="IPR053151">
    <property type="entry name" value="RNase_H-like"/>
</dbReference>
<dbReference type="InterPro" id="IPR026960">
    <property type="entry name" value="RVT-Znf"/>
</dbReference>
<feature type="domain" description="Reverse transcriptase zinc-binding" evidence="2">
    <location>
        <begin position="137"/>
        <end position="223"/>
    </location>
</feature>
<dbReference type="GeneID" id="125423727"/>
<dbReference type="InterPro" id="IPR044730">
    <property type="entry name" value="RNase_H-like_dom_plant"/>
</dbReference>
<accession>A0ABM3ISX6</accession>
<proteinExistence type="predicted"/>
<dbReference type="Pfam" id="PF13456">
    <property type="entry name" value="RVT_3"/>
    <property type="match status" value="1"/>
</dbReference>
<dbReference type="PANTHER" id="PTHR47723">
    <property type="entry name" value="OS05G0353850 PROTEIN"/>
    <property type="match status" value="1"/>
</dbReference>
<dbReference type="RefSeq" id="XP_048334803.2">
    <property type="nucleotide sequence ID" value="XM_048478846.2"/>
</dbReference>
<dbReference type="Gene3D" id="3.30.420.10">
    <property type="entry name" value="Ribonuclease H-like superfamily/Ribonuclease H"/>
    <property type="match status" value="1"/>
</dbReference>
<dbReference type="InterPro" id="IPR002156">
    <property type="entry name" value="RNaseH_domain"/>
</dbReference>
<evidence type="ECO:0000259" key="1">
    <source>
        <dbReference type="Pfam" id="PF13456"/>
    </source>
</evidence>
<dbReference type="CDD" id="cd06222">
    <property type="entry name" value="RNase_H_like"/>
    <property type="match status" value="1"/>
</dbReference>
<dbReference type="Proteomes" id="UP001652623">
    <property type="component" value="Chromosome 7"/>
</dbReference>
<gene>
    <name evidence="4" type="primary">LOC125423727</name>
</gene>
<dbReference type="SUPFAM" id="SSF53098">
    <property type="entry name" value="Ribonuclease H-like"/>
    <property type="match status" value="1"/>
</dbReference>
<feature type="domain" description="RNase H type-1" evidence="1">
    <location>
        <begin position="335"/>
        <end position="456"/>
    </location>
</feature>
<dbReference type="InterPro" id="IPR012337">
    <property type="entry name" value="RNaseH-like_sf"/>
</dbReference>
<sequence length="464" mass="53008">MANLAKSGYFFSKNTHSRIKVGIKKIVRMNELPLDSKYMENPLFIGRNRSKAYKDLKNKEDPWIPLNSLFKPIPSSDAATNEWGMLSSLQTLDGDWDMRKLLRLFNRRTIDNINKIPCTNRNLKDKFIWIGNSNGCFSVKLAYKLEFEKNITESPWWKHLWSSKLHERLNFFMWRLASKGLSTASNLMACNLQIDTTDCIHGCGCLETDCHIFFHCQVAKAVWFATPWGIKWDYFVSNSLKEKLNILANPIGVLPIDSADKEDFFLCVAIVLDQLWKIKNSTIFENKLFSLGSTMDWLKVRFREAKYAASPYITPLAIPSIQKWHKPPPHFIKLNTDAAIRDGTSMIGVVARDHLGEVLKIRAVSFPSDNPELAEAYGIFQGLLLASKEGWTKLVCESDAKNIISSLNGSNLQLSHWAAEEVLKDILLMQGLFQDVVFVWAPRNSNFLAHFVCNWCIRICISGT</sequence>
<protein>
    <submittedName>
        <fullName evidence="4">Uncharacterized protein LOC125423727</fullName>
    </submittedName>
</protein>
<dbReference type="Pfam" id="PF13966">
    <property type="entry name" value="zf-RVT"/>
    <property type="match status" value="1"/>
</dbReference>
<evidence type="ECO:0000313" key="4">
    <source>
        <dbReference type="RefSeq" id="XP_048334803.2"/>
    </source>
</evidence>
<organism evidence="3 4">
    <name type="scientific">Ziziphus jujuba</name>
    <name type="common">Chinese jujube</name>
    <name type="synonym">Ziziphus sativa</name>
    <dbReference type="NCBI Taxonomy" id="326968"/>
    <lineage>
        <taxon>Eukaryota</taxon>
        <taxon>Viridiplantae</taxon>
        <taxon>Streptophyta</taxon>
        <taxon>Embryophyta</taxon>
        <taxon>Tracheophyta</taxon>
        <taxon>Spermatophyta</taxon>
        <taxon>Magnoliopsida</taxon>
        <taxon>eudicotyledons</taxon>
        <taxon>Gunneridae</taxon>
        <taxon>Pentapetalae</taxon>
        <taxon>rosids</taxon>
        <taxon>fabids</taxon>
        <taxon>Rosales</taxon>
        <taxon>Rhamnaceae</taxon>
        <taxon>Paliureae</taxon>
        <taxon>Ziziphus</taxon>
    </lineage>
</organism>
<dbReference type="InterPro" id="IPR036397">
    <property type="entry name" value="RNaseH_sf"/>
</dbReference>